<keyword evidence="2" id="KW-1185">Reference proteome</keyword>
<dbReference type="GeneID" id="95406843"/>
<dbReference type="STRING" id="44252.DJ90_1685"/>
<sequence length="63" mass="7488">MKKQERILSLNHYEHGIVVHALNALRNDLIGEKRPTDAVDDLLLKMIDAPLLNKKRWRHYETR</sequence>
<comment type="caution">
    <text evidence="1">The sequence shown here is derived from an EMBL/GenBank/DDBJ whole genome shotgun (WGS) entry which is preliminary data.</text>
</comment>
<dbReference type="HOGENOM" id="CLU_198233_2_0_9"/>
<evidence type="ECO:0000313" key="2">
    <source>
        <dbReference type="Proteomes" id="UP000029278"/>
    </source>
</evidence>
<proteinExistence type="predicted"/>
<evidence type="ECO:0000313" key="1">
    <source>
        <dbReference type="EMBL" id="KFN08389.1"/>
    </source>
</evidence>
<reference evidence="1 2" key="1">
    <citation type="submission" date="2014-04" db="EMBL/GenBank/DDBJ databases">
        <authorList>
            <person name="Bishop-Lilly K.A."/>
            <person name="Broomall S.M."/>
            <person name="Chain P.S."/>
            <person name="Chertkov O."/>
            <person name="Coyne S.R."/>
            <person name="Daligault H.E."/>
            <person name="Davenport K.W."/>
            <person name="Erkkila T."/>
            <person name="Frey K.G."/>
            <person name="Gibbons H.S."/>
            <person name="Gu W."/>
            <person name="Jaissle J."/>
            <person name="Johnson S.L."/>
            <person name="Koroleva G.I."/>
            <person name="Ladner J.T."/>
            <person name="Lo C.-C."/>
            <person name="Minogue T.D."/>
            <person name="Munk C."/>
            <person name="Palacios G.F."/>
            <person name="Redden C.L."/>
            <person name="Rosenzweig C.N."/>
            <person name="Scholz M.B."/>
            <person name="Teshima H."/>
            <person name="Xu Y."/>
        </authorList>
    </citation>
    <scope>NUCLEOTIDE SEQUENCE [LARGE SCALE GENOMIC DNA]</scope>
    <source>
        <strain evidence="1 2">8244</strain>
    </source>
</reference>
<dbReference type="RefSeq" id="WP_007130974.1">
    <property type="nucleotide sequence ID" value="NZ_BGML01000002.1"/>
</dbReference>
<protein>
    <submittedName>
        <fullName evidence="1">Uncharacterized protein</fullName>
    </submittedName>
</protein>
<dbReference type="EMBL" id="JMQA01000029">
    <property type="protein sequence ID" value="KFN08389.1"/>
    <property type="molecule type" value="Genomic_DNA"/>
</dbReference>
<accession>A0A090ZAT3</accession>
<dbReference type="OrthoDB" id="1779328at2"/>
<name>A0A090ZAT3_PAEMA</name>
<dbReference type="Proteomes" id="UP000029278">
    <property type="component" value="Unassembled WGS sequence"/>
</dbReference>
<gene>
    <name evidence="1" type="ORF">DJ90_1685</name>
</gene>
<dbReference type="AlphaFoldDB" id="A0A090ZAT3"/>
<organism evidence="1 2">
    <name type="scientific">Paenibacillus macerans</name>
    <name type="common">Bacillus macerans</name>
    <dbReference type="NCBI Taxonomy" id="44252"/>
    <lineage>
        <taxon>Bacteria</taxon>
        <taxon>Bacillati</taxon>
        <taxon>Bacillota</taxon>
        <taxon>Bacilli</taxon>
        <taxon>Bacillales</taxon>
        <taxon>Paenibacillaceae</taxon>
        <taxon>Paenibacillus</taxon>
    </lineage>
</organism>